<accession>A0A5S5CHV3</accession>
<dbReference type="InterPro" id="IPR050248">
    <property type="entry name" value="Polysacc_deacetylase_ArnD"/>
</dbReference>
<dbReference type="GO" id="GO:0016020">
    <property type="term" value="C:membrane"/>
    <property type="evidence" value="ECO:0007669"/>
    <property type="project" value="TreeGrafter"/>
</dbReference>
<dbReference type="InterPro" id="IPR002509">
    <property type="entry name" value="NODB_dom"/>
</dbReference>
<dbReference type="SUPFAM" id="SSF88713">
    <property type="entry name" value="Glycoside hydrolase/deacetylase"/>
    <property type="match status" value="1"/>
</dbReference>
<dbReference type="AlphaFoldDB" id="A0A5S5CHV3"/>
<evidence type="ECO:0000313" key="3">
    <source>
        <dbReference type="Proteomes" id="UP000323257"/>
    </source>
</evidence>
<comment type="caution">
    <text evidence="2">The sequence shown here is derived from an EMBL/GenBank/DDBJ whole genome shotgun (WGS) entry which is preliminary data.</text>
</comment>
<organism evidence="2 3">
    <name type="scientific">Paenibacillus methanolicus</name>
    <dbReference type="NCBI Taxonomy" id="582686"/>
    <lineage>
        <taxon>Bacteria</taxon>
        <taxon>Bacillati</taxon>
        <taxon>Bacillota</taxon>
        <taxon>Bacilli</taxon>
        <taxon>Bacillales</taxon>
        <taxon>Paenibacillaceae</taxon>
        <taxon>Paenibacillus</taxon>
    </lineage>
</organism>
<dbReference type="Gene3D" id="3.20.20.370">
    <property type="entry name" value="Glycoside hydrolase/deacetylase"/>
    <property type="match status" value="1"/>
</dbReference>
<dbReference type="OrthoDB" id="9812065at2"/>
<dbReference type="GO" id="GO:0005975">
    <property type="term" value="P:carbohydrate metabolic process"/>
    <property type="evidence" value="ECO:0007669"/>
    <property type="project" value="InterPro"/>
</dbReference>
<dbReference type="Proteomes" id="UP000323257">
    <property type="component" value="Unassembled WGS sequence"/>
</dbReference>
<keyword evidence="3" id="KW-1185">Reference proteome</keyword>
<dbReference type="PROSITE" id="PS51677">
    <property type="entry name" value="NODB"/>
    <property type="match status" value="1"/>
</dbReference>
<dbReference type="RefSeq" id="WP_148928105.1">
    <property type="nucleotide sequence ID" value="NZ_VNHS01000002.1"/>
</dbReference>
<reference evidence="2 3" key="1">
    <citation type="submission" date="2019-07" db="EMBL/GenBank/DDBJ databases">
        <title>Genomic Encyclopedia of Type Strains, Phase III (KMG-III): the genomes of soil and plant-associated and newly described type strains.</title>
        <authorList>
            <person name="Whitman W."/>
        </authorList>
    </citation>
    <scope>NUCLEOTIDE SEQUENCE [LARGE SCALE GENOMIC DNA]</scope>
    <source>
        <strain evidence="2 3">BL24</strain>
    </source>
</reference>
<protein>
    <submittedName>
        <fullName evidence="2">Putative sporulation protein (Polysaccharide deacetylase family)</fullName>
    </submittedName>
</protein>
<dbReference type="GO" id="GO:0016810">
    <property type="term" value="F:hydrolase activity, acting on carbon-nitrogen (but not peptide) bonds"/>
    <property type="evidence" value="ECO:0007669"/>
    <property type="project" value="InterPro"/>
</dbReference>
<dbReference type="CDD" id="cd10950">
    <property type="entry name" value="CE4_BsYlxY_like"/>
    <property type="match status" value="1"/>
</dbReference>
<gene>
    <name evidence="2" type="ORF">BCM02_102164</name>
</gene>
<dbReference type="EMBL" id="VNHS01000002">
    <property type="protein sequence ID" value="TYP77603.1"/>
    <property type="molecule type" value="Genomic_DNA"/>
</dbReference>
<dbReference type="Pfam" id="PF01522">
    <property type="entry name" value="Polysacc_deac_1"/>
    <property type="match status" value="1"/>
</dbReference>
<sequence>MKLGKMVAMAIMMGTLLIAVQWSGDWTAYINGVKQGIGAREAFANLSMSPGDRTLRKTIEEEAAKTRVKPINAQVDRIWKAIPGYNGLEIDVERTMERMKHAPLHTPIDYVYKETPPAVGLDDLGAVPIYRGNPNKKMASFMINVAWGNEYVEPMLKTLRKGGVKATFFLDGTWLMNNPDLAKHIQAEGHEISNHAYSHPSMSKLSRQAQLSQITRTEALLKSTLGVQNRWFAPPSGDYNQMTVDVAYGQGLQTVLWTLDTVDWQHPSPSSIVAKIGSRIEPGSLILMHPTDSASGALPGLITAIKAKGYALGTVSDTLSPDRVPQVVTAP</sequence>
<dbReference type="PANTHER" id="PTHR10587">
    <property type="entry name" value="GLYCOSYL TRANSFERASE-RELATED"/>
    <property type="match status" value="1"/>
</dbReference>
<evidence type="ECO:0000313" key="2">
    <source>
        <dbReference type="EMBL" id="TYP77603.1"/>
    </source>
</evidence>
<evidence type="ECO:0000259" key="1">
    <source>
        <dbReference type="PROSITE" id="PS51677"/>
    </source>
</evidence>
<proteinExistence type="predicted"/>
<name>A0A5S5CHV3_9BACL</name>
<dbReference type="PANTHER" id="PTHR10587:SF80">
    <property type="entry name" value="CHITOOLIGOSACCHARIDE DEACETYLASE"/>
    <property type="match status" value="1"/>
</dbReference>
<feature type="domain" description="NodB homology" evidence="1">
    <location>
        <begin position="137"/>
        <end position="313"/>
    </location>
</feature>
<dbReference type="InterPro" id="IPR011330">
    <property type="entry name" value="Glyco_hydro/deAcase_b/a-brl"/>
</dbReference>